<accession>V4RL21</accession>
<feature type="domain" description="Nucleotidyl transferase" evidence="3">
    <location>
        <begin position="10"/>
        <end position="127"/>
    </location>
</feature>
<dbReference type="PANTHER" id="PTHR43584:SF8">
    <property type="entry name" value="N-ACETYLMURAMATE ALPHA-1-PHOSPHATE URIDYLYLTRANSFERASE"/>
    <property type="match status" value="1"/>
</dbReference>
<dbReference type="AlphaFoldDB" id="V4RL21"/>
<protein>
    <submittedName>
        <fullName evidence="4">Nucleotidyltransferase</fullName>
    </submittedName>
</protein>
<keyword evidence="2" id="KW-0548">Nucleotidyltransferase</keyword>
<evidence type="ECO:0000256" key="2">
    <source>
        <dbReference type="ARBA" id="ARBA00022695"/>
    </source>
</evidence>
<dbReference type="PANTHER" id="PTHR43584">
    <property type="entry name" value="NUCLEOTIDYL TRANSFERASE"/>
    <property type="match status" value="1"/>
</dbReference>
<sequence length="243" mass="26663">MKPANRPRNAMVLAAGLGTRMRPLTESRPKPLVEVLGKPLIDHTLDRLAEAGIETAVVNVHYLADQLTEHLRARARPPEVVISDERDELLETGGGLKKALPLLGHEPFLLANTDSIWIEGTTPLLARLVDGWDEEAMDALLVVAPTVLAFGYSGTGDFLMTPEGRLRRRPERTLAPFVYTGLGIISPRLLSEAPDGAFSLNLSFDAAIERERLFGLRMDGPWMHVGTPDAIAEAERVFEESTL</sequence>
<evidence type="ECO:0000259" key="3">
    <source>
        <dbReference type="Pfam" id="PF00483"/>
    </source>
</evidence>
<organism evidence="4 5">
    <name type="scientific">Lutibaculum baratangense AMV1</name>
    <dbReference type="NCBI Taxonomy" id="631454"/>
    <lineage>
        <taxon>Bacteria</taxon>
        <taxon>Pseudomonadati</taxon>
        <taxon>Pseudomonadota</taxon>
        <taxon>Alphaproteobacteria</taxon>
        <taxon>Hyphomicrobiales</taxon>
        <taxon>Tepidamorphaceae</taxon>
        <taxon>Lutibaculum</taxon>
    </lineage>
</organism>
<dbReference type="InterPro" id="IPR029044">
    <property type="entry name" value="Nucleotide-diphossugar_trans"/>
</dbReference>
<reference evidence="4 5" key="1">
    <citation type="journal article" date="2014" name="Genome Announc.">
        <title>Draft Genome Sequence of Lutibaculum baratangense Strain AMV1T, Isolated from a Mud Volcano in Andamans, India.</title>
        <authorList>
            <person name="Singh A."/>
            <person name="Sreenivas A."/>
            <person name="Sathyanarayana Reddy G."/>
            <person name="Pinnaka A.K."/>
            <person name="Shivaji S."/>
        </authorList>
    </citation>
    <scope>NUCLEOTIDE SEQUENCE [LARGE SCALE GENOMIC DNA]</scope>
    <source>
        <strain evidence="4 5">AMV1</strain>
    </source>
</reference>
<dbReference type="STRING" id="631454.N177_1334"/>
<evidence type="ECO:0000313" key="5">
    <source>
        <dbReference type="Proteomes" id="UP000017819"/>
    </source>
</evidence>
<dbReference type="InterPro" id="IPR050065">
    <property type="entry name" value="GlmU-like"/>
</dbReference>
<dbReference type="Proteomes" id="UP000017819">
    <property type="component" value="Unassembled WGS sequence"/>
</dbReference>
<comment type="caution">
    <text evidence="4">The sequence shown here is derived from an EMBL/GenBank/DDBJ whole genome shotgun (WGS) entry which is preliminary data.</text>
</comment>
<evidence type="ECO:0000256" key="1">
    <source>
        <dbReference type="ARBA" id="ARBA00022679"/>
    </source>
</evidence>
<dbReference type="OrthoDB" id="9788272at2"/>
<dbReference type="EMBL" id="AWXZ01000017">
    <property type="protein sequence ID" value="ESR25999.1"/>
    <property type="molecule type" value="Genomic_DNA"/>
</dbReference>
<name>V4RL21_9HYPH</name>
<dbReference type="Pfam" id="PF00483">
    <property type="entry name" value="NTP_transferase"/>
    <property type="match status" value="1"/>
</dbReference>
<dbReference type="GO" id="GO:0016779">
    <property type="term" value="F:nucleotidyltransferase activity"/>
    <property type="evidence" value="ECO:0007669"/>
    <property type="project" value="UniProtKB-KW"/>
</dbReference>
<keyword evidence="5" id="KW-1185">Reference proteome</keyword>
<dbReference type="RefSeq" id="WP_023431479.1">
    <property type="nucleotide sequence ID" value="NZ_AWXZ01000017.1"/>
</dbReference>
<keyword evidence="1 4" id="KW-0808">Transferase</keyword>
<proteinExistence type="predicted"/>
<dbReference type="SUPFAM" id="SSF53448">
    <property type="entry name" value="Nucleotide-diphospho-sugar transferases"/>
    <property type="match status" value="1"/>
</dbReference>
<dbReference type="Gene3D" id="3.90.550.10">
    <property type="entry name" value="Spore Coat Polysaccharide Biosynthesis Protein SpsA, Chain A"/>
    <property type="match status" value="1"/>
</dbReference>
<gene>
    <name evidence="4" type="ORF">N177_1334</name>
</gene>
<dbReference type="eggNOG" id="COG1208">
    <property type="taxonomic scope" value="Bacteria"/>
</dbReference>
<evidence type="ECO:0000313" key="4">
    <source>
        <dbReference type="EMBL" id="ESR25999.1"/>
    </source>
</evidence>
<dbReference type="InterPro" id="IPR005835">
    <property type="entry name" value="NTP_transferase_dom"/>
</dbReference>
<dbReference type="CDD" id="cd06422">
    <property type="entry name" value="NTP_transferase_like_1"/>
    <property type="match status" value="1"/>
</dbReference>